<sequence length="54" mass="5524">MSKLDYLTLLVGLAGAAAVTVGMSLLHAAAGWMVGGGFALAWSWMTARSAGRAR</sequence>
<dbReference type="EMBL" id="JAYFSJ010000009">
    <property type="protein sequence ID" value="MEN7431755.1"/>
    <property type="molecule type" value="Genomic_DNA"/>
</dbReference>
<dbReference type="Proteomes" id="UP001405405">
    <property type="component" value="Unassembled WGS sequence"/>
</dbReference>
<dbReference type="RefSeq" id="WP_346788997.1">
    <property type="nucleotide sequence ID" value="NZ_JAYFSJ010000009.1"/>
</dbReference>
<evidence type="ECO:0000313" key="2">
    <source>
        <dbReference type="Proteomes" id="UP001405405"/>
    </source>
</evidence>
<name>A0ABV0CKS7_9NEIS</name>
<proteinExistence type="predicted"/>
<accession>A0ABV0CKS7</accession>
<comment type="caution">
    <text evidence="1">The sequence shown here is derived from an EMBL/GenBank/DDBJ whole genome shotgun (WGS) entry which is preliminary data.</text>
</comment>
<evidence type="ECO:0000313" key="1">
    <source>
        <dbReference type="EMBL" id="MEN7431755.1"/>
    </source>
</evidence>
<gene>
    <name evidence="1" type="ORF">VA599_13425</name>
</gene>
<keyword evidence="2" id="KW-1185">Reference proteome</keyword>
<organism evidence="1 2">
    <name type="scientific">Chromobacterium indicum</name>
    <dbReference type="NCBI Taxonomy" id="3110228"/>
    <lineage>
        <taxon>Bacteria</taxon>
        <taxon>Pseudomonadati</taxon>
        <taxon>Pseudomonadota</taxon>
        <taxon>Betaproteobacteria</taxon>
        <taxon>Neisseriales</taxon>
        <taxon>Chromobacteriaceae</taxon>
        <taxon>Chromobacterium</taxon>
    </lineage>
</organism>
<reference evidence="1 2" key="1">
    <citation type="submission" date="2023-12" db="EMBL/GenBank/DDBJ databases">
        <title>Chromobacterium sp. strain TRC.1.1.SA producing antimicrobial pigment.</title>
        <authorList>
            <person name="Verma N."/>
            <person name="Choksket S."/>
            <person name="Pinnaka A.K."/>
            <person name="Korpole S."/>
        </authorList>
    </citation>
    <scope>NUCLEOTIDE SEQUENCE [LARGE SCALE GENOMIC DNA]</scope>
    <source>
        <strain evidence="1 2">TRC1.1.SA</strain>
    </source>
</reference>
<protein>
    <submittedName>
        <fullName evidence="1">Uncharacterized protein</fullName>
    </submittedName>
</protein>